<feature type="region of interest" description="Disordered" evidence="4">
    <location>
        <begin position="426"/>
        <end position="526"/>
    </location>
</feature>
<evidence type="ECO:0000313" key="5">
    <source>
        <dbReference type="EMBL" id="KAK9760044.1"/>
    </source>
</evidence>
<dbReference type="Proteomes" id="UP001479436">
    <property type="component" value="Unassembled WGS sequence"/>
</dbReference>
<organism evidence="5 6">
    <name type="scientific">Basidiobolus ranarum</name>
    <dbReference type="NCBI Taxonomy" id="34480"/>
    <lineage>
        <taxon>Eukaryota</taxon>
        <taxon>Fungi</taxon>
        <taxon>Fungi incertae sedis</taxon>
        <taxon>Zoopagomycota</taxon>
        <taxon>Entomophthoromycotina</taxon>
        <taxon>Basidiobolomycetes</taxon>
        <taxon>Basidiobolales</taxon>
        <taxon>Basidiobolaceae</taxon>
        <taxon>Basidiobolus</taxon>
    </lineage>
</organism>
<dbReference type="SUPFAM" id="SSF50978">
    <property type="entry name" value="WD40 repeat-like"/>
    <property type="match status" value="1"/>
</dbReference>
<dbReference type="PROSITE" id="PS50294">
    <property type="entry name" value="WD_REPEATS_REGION"/>
    <property type="match status" value="5"/>
</dbReference>
<dbReference type="InterPro" id="IPR036322">
    <property type="entry name" value="WD40_repeat_dom_sf"/>
</dbReference>
<dbReference type="EMBL" id="JASJQH010002637">
    <property type="protein sequence ID" value="KAK9760044.1"/>
    <property type="molecule type" value="Genomic_DNA"/>
</dbReference>
<evidence type="ECO:0000256" key="3">
    <source>
        <dbReference type="PROSITE-ProRule" id="PRU00221"/>
    </source>
</evidence>
<evidence type="ECO:0000313" key="6">
    <source>
        <dbReference type="Proteomes" id="UP001479436"/>
    </source>
</evidence>
<keyword evidence="6" id="KW-1185">Reference proteome</keyword>
<evidence type="ECO:0000256" key="2">
    <source>
        <dbReference type="ARBA" id="ARBA00022737"/>
    </source>
</evidence>
<feature type="compositionally biased region" description="Low complexity" evidence="4">
    <location>
        <begin position="76"/>
        <end position="85"/>
    </location>
</feature>
<feature type="repeat" description="WD" evidence="3">
    <location>
        <begin position="347"/>
        <end position="388"/>
    </location>
</feature>
<dbReference type="PANTHER" id="PTHR19879">
    <property type="entry name" value="TRANSCRIPTION INITIATION FACTOR TFIID"/>
    <property type="match status" value="1"/>
</dbReference>
<feature type="repeat" description="WD" evidence="3">
    <location>
        <begin position="305"/>
        <end position="346"/>
    </location>
</feature>
<dbReference type="PROSITE" id="PS00678">
    <property type="entry name" value="WD_REPEATS_1"/>
    <property type="match status" value="3"/>
</dbReference>
<dbReference type="CDD" id="cd00200">
    <property type="entry name" value="WD40"/>
    <property type="match status" value="1"/>
</dbReference>
<evidence type="ECO:0000256" key="1">
    <source>
        <dbReference type="ARBA" id="ARBA00022574"/>
    </source>
</evidence>
<sequence>LRIVNQYLNIQVSPGKPNTSPDIETEEGVGITGHKTHQLKAFNQQPVELGQLPPDPARREEVERALKEDDEKAKADTGATGAEVETAASSLVEEYKKVKLEGSQDGPAREDIPLPPIKGLDIQAEIDGIVDLRKRLKLGPGALPSICMYTFHNTSGSLNCVSMTEDVSLVAGGFSESYIKIWSLKGEKLKGFRSNFNPAHINDVSDLNRLKERQGHEYKKLIGHSGPVFGLSFSHDNKYLVSSSEDSTVRLWSMDTYTNLVSYKGHNYPVWDVDFGPYGFYFATASHDRTARLWSCDHISPLRIFAGHLSDVDCVKFHPNSKYLVTGSSDKTCRLWDVQRGSCVRVFTGHLGAIYSLAVSPDGRTMASAGDDKSIVLWDLGSGRKIKKMTGHEGTIHSLSFSSEGSVLVSGSSDWTVRVWDVKKGEESENAPKFIPKKDRNEHNENDVTSKEKTNINDKSTNGAQSKEENTIKSAEKEKIDAMDIDGETKSNDGHEHEENQSDSKKKTKDSLATQNDSTKKKDKKALAVTASADLMGTYPTKRTSIYNVQFTRRNLVLASGAFLPEKSN</sequence>
<dbReference type="PANTHER" id="PTHR19879:SF1">
    <property type="entry name" value="CANNONBALL-RELATED"/>
    <property type="match status" value="1"/>
</dbReference>
<feature type="repeat" description="WD" evidence="3">
    <location>
        <begin position="389"/>
        <end position="430"/>
    </location>
</feature>
<dbReference type="InterPro" id="IPR020472">
    <property type="entry name" value="WD40_PAC1"/>
</dbReference>
<proteinExistence type="predicted"/>
<feature type="compositionally biased region" description="Basic and acidic residues" evidence="4">
    <location>
        <begin position="436"/>
        <end position="456"/>
    </location>
</feature>
<dbReference type="SMART" id="SM00320">
    <property type="entry name" value="WD40"/>
    <property type="match status" value="6"/>
</dbReference>
<feature type="compositionally biased region" description="Basic and acidic residues" evidence="4">
    <location>
        <begin position="56"/>
        <end position="75"/>
    </location>
</feature>
<keyword evidence="1 3" id="KW-0853">WD repeat</keyword>
<dbReference type="Pfam" id="PF00400">
    <property type="entry name" value="WD40"/>
    <property type="match status" value="5"/>
</dbReference>
<dbReference type="PROSITE" id="PS50082">
    <property type="entry name" value="WD_REPEATS_2"/>
    <property type="match status" value="5"/>
</dbReference>
<feature type="region of interest" description="Disordered" evidence="4">
    <location>
        <begin position="42"/>
        <end position="85"/>
    </location>
</feature>
<evidence type="ECO:0000256" key="4">
    <source>
        <dbReference type="SAM" id="MobiDB-lite"/>
    </source>
</evidence>
<gene>
    <name evidence="5" type="primary">TAF5_2</name>
    <name evidence="5" type="ORF">K7432_016343</name>
</gene>
<dbReference type="InterPro" id="IPR001680">
    <property type="entry name" value="WD40_rpt"/>
</dbReference>
<feature type="compositionally biased region" description="Basic and acidic residues" evidence="4">
    <location>
        <begin position="466"/>
        <end position="505"/>
    </location>
</feature>
<comment type="caution">
    <text evidence="5">The sequence shown here is derived from an EMBL/GenBank/DDBJ whole genome shotgun (WGS) entry which is preliminary data.</text>
</comment>
<reference evidence="5 6" key="1">
    <citation type="submission" date="2023-04" db="EMBL/GenBank/DDBJ databases">
        <title>Genome of Basidiobolus ranarum AG-B5.</title>
        <authorList>
            <person name="Stajich J.E."/>
            <person name="Carter-House D."/>
            <person name="Gryganskyi A."/>
        </authorList>
    </citation>
    <scope>NUCLEOTIDE SEQUENCE [LARGE SCALE GENOMIC DNA]</scope>
    <source>
        <strain evidence="5 6">AG-B5</strain>
    </source>
</reference>
<dbReference type="InterPro" id="IPR015943">
    <property type="entry name" value="WD40/YVTN_repeat-like_dom_sf"/>
</dbReference>
<dbReference type="InterPro" id="IPR019775">
    <property type="entry name" value="WD40_repeat_CS"/>
</dbReference>
<keyword evidence="2" id="KW-0677">Repeat</keyword>
<dbReference type="PRINTS" id="PR00320">
    <property type="entry name" value="GPROTEINBRPT"/>
</dbReference>
<feature type="repeat" description="WD" evidence="3">
    <location>
        <begin position="221"/>
        <end position="262"/>
    </location>
</feature>
<accession>A0ABR2WEV5</accession>
<protein>
    <submittedName>
        <fullName evidence="5">Transcription initiation factor TFIID subunit 5</fullName>
    </submittedName>
</protein>
<feature type="repeat" description="WD" evidence="3">
    <location>
        <begin position="263"/>
        <end position="295"/>
    </location>
</feature>
<feature type="non-terminal residue" evidence="5">
    <location>
        <position position="1"/>
    </location>
</feature>
<name>A0ABR2WEV5_9FUNG</name>
<dbReference type="Gene3D" id="2.130.10.10">
    <property type="entry name" value="YVTN repeat-like/Quinoprotein amine dehydrogenase"/>
    <property type="match status" value="2"/>
</dbReference>